<dbReference type="InterPro" id="IPR036915">
    <property type="entry name" value="Cyclin-like_sf"/>
</dbReference>
<evidence type="ECO:0000259" key="3">
    <source>
        <dbReference type="SMART" id="SM00385"/>
    </source>
</evidence>
<keyword evidence="1" id="KW-0195">Cyclin</keyword>
<dbReference type="CDD" id="cd20546">
    <property type="entry name" value="CYCLIN_SpCG1C_ScCTK2-like_rpt2"/>
    <property type="match status" value="1"/>
</dbReference>
<evidence type="ECO:0000256" key="2">
    <source>
        <dbReference type="SAM" id="MobiDB-lite"/>
    </source>
</evidence>
<proteinExistence type="inferred from homology"/>
<feature type="compositionally biased region" description="Polar residues" evidence="2">
    <location>
        <begin position="413"/>
        <end position="437"/>
    </location>
</feature>
<dbReference type="Proteomes" id="UP001648503">
    <property type="component" value="Unassembled WGS sequence"/>
</dbReference>
<dbReference type="Gene3D" id="1.10.472.10">
    <property type="entry name" value="Cyclin-like"/>
    <property type="match status" value="2"/>
</dbReference>
<dbReference type="InterPro" id="IPR013763">
    <property type="entry name" value="Cyclin-like_dom"/>
</dbReference>
<feature type="compositionally biased region" description="Low complexity" evidence="2">
    <location>
        <begin position="309"/>
        <end position="326"/>
    </location>
</feature>
<keyword evidence="5" id="KW-1185">Reference proteome</keyword>
<feature type="compositionally biased region" description="Polar residues" evidence="2">
    <location>
        <begin position="335"/>
        <end position="351"/>
    </location>
</feature>
<evidence type="ECO:0000313" key="5">
    <source>
        <dbReference type="Proteomes" id="UP001648503"/>
    </source>
</evidence>
<evidence type="ECO:0000256" key="1">
    <source>
        <dbReference type="RuleBase" id="RU000383"/>
    </source>
</evidence>
<comment type="similarity">
    <text evidence="1">Belongs to the cyclin family.</text>
</comment>
<organism evidence="4 5">
    <name type="scientific">Batrachochytrium salamandrivorans</name>
    <dbReference type="NCBI Taxonomy" id="1357716"/>
    <lineage>
        <taxon>Eukaryota</taxon>
        <taxon>Fungi</taxon>
        <taxon>Fungi incertae sedis</taxon>
        <taxon>Chytridiomycota</taxon>
        <taxon>Chytridiomycota incertae sedis</taxon>
        <taxon>Chytridiomycetes</taxon>
        <taxon>Rhizophydiales</taxon>
        <taxon>Rhizophydiales incertae sedis</taxon>
        <taxon>Batrachochytrium</taxon>
    </lineage>
</organism>
<protein>
    <recommendedName>
        <fullName evidence="3">Cyclin-like domain-containing protein</fullName>
    </recommendedName>
</protein>
<dbReference type="InterPro" id="IPR043198">
    <property type="entry name" value="Cyclin/Ssn8"/>
</dbReference>
<dbReference type="SMART" id="SM00385">
    <property type="entry name" value="CYCLIN"/>
    <property type="match status" value="2"/>
</dbReference>
<gene>
    <name evidence="4" type="ORF">BASA50_006568</name>
</gene>
<dbReference type="PANTHER" id="PTHR10026">
    <property type="entry name" value="CYCLIN"/>
    <property type="match status" value="1"/>
</dbReference>
<name>A0ABQ8F9U1_9FUNG</name>
<reference evidence="4 5" key="1">
    <citation type="submission" date="2021-02" db="EMBL/GenBank/DDBJ databases">
        <title>Variation within the Batrachochytrium salamandrivorans European outbreak.</title>
        <authorList>
            <person name="Kelly M."/>
            <person name="Pasmans F."/>
            <person name="Shea T.P."/>
            <person name="Munoz J.F."/>
            <person name="Carranza S."/>
            <person name="Cuomo C.A."/>
            <person name="Martel A."/>
        </authorList>
    </citation>
    <scope>NUCLEOTIDE SEQUENCE [LARGE SCALE GENOMIC DNA]</scope>
    <source>
        <strain evidence="4 5">AMFP18/2</strain>
    </source>
</reference>
<feature type="compositionally biased region" description="Basic residues" evidence="2">
    <location>
        <begin position="438"/>
        <end position="447"/>
    </location>
</feature>
<dbReference type="EMBL" id="JAFCIX010000332">
    <property type="protein sequence ID" value="KAH6594619.1"/>
    <property type="molecule type" value="Genomic_DNA"/>
</dbReference>
<feature type="domain" description="Cyclin-like" evidence="3">
    <location>
        <begin position="156"/>
        <end position="241"/>
    </location>
</feature>
<feature type="domain" description="Cyclin-like" evidence="3">
    <location>
        <begin position="46"/>
        <end position="143"/>
    </location>
</feature>
<dbReference type="Pfam" id="PF00134">
    <property type="entry name" value="Cyclin_N"/>
    <property type="match status" value="1"/>
</dbReference>
<feature type="region of interest" description="Disordered" evidence="2">
    <location>
        <begin position="278"/>
        <end position="447"/>
    </location>
</feature>
<accession>A0ABQ8F9U1</accession>
<dbReference type="InterPro" id="IPR006671">
    <property type="entry name" value="Cyclin_N"/>
</dbReference>
<dbReference type="SUPFAM" id="SSF47954">
    <property type="entry name" value="Cyclin-like"/>
    <property type="match status" value="2"/>
</dbReference>
<sequence length="447" mass="51296">MTMIRMPAESPLPSPFYYSPEELAELLTKRGVSEHEDARIRCINTSIIRRLAQRLGLPYYTCATTLYMYHRFVARYSISKSQQEEVILACTSLAMKAEETVKRLRDVYIMLHSIIHDSQLDPDIKLMNDVRDHIMNYERMILEDMQFELCIRHVHHFVLAFNDKLGGSIETARRGWKIAGDSYRSTVCIQFPPHIIALAALFLADKTHGIDPSPLLFDNEWVSKAFGRVNEVQAAIMIIIDSFMYLNLGQKDIELYTKISFEVQEDIRGKIRQVESYLHSSGHVDHKRSNVSSHNPNRGFVKRQRNDSRNYTNWRGGNGNYNGSYNRHQHGGDGENSNTRQGRWNNDTKSGPHQPPVLHSDLSHGDGGGLGASAGNDSISHTHLHNSTSSQFSANDMKQNMHDDGFNRHSSKQHPQQHYSNNNPTQKFTSHQQGPHNQNRRKNWSRY</sequence>
<evidence type="ECO:0000313" key="4">
    <source>
        <dbReference type="EMBL" id="KAH6594619.1"/>
    </source>
</evidence>
<feature type="compositionally biased region" description="Polar residues" evidence="2">
    <location>
        <begin position="376"/>
        <end position="398"/>
    </location>
</feature>
<comment type="caution">
    <text evidence="4">The sequence shown here is derived from an EMBL/GenBank/DDBJ whole genome shotgun (WGS) entry which is preliminary data.</text>
</comment>